<feature type="compositionally biased region" description="Low complexity" evidence="1">
    <location>
        <begin position="429"/>
        <end position="438"/>
    </location>
</feature>
<accession>A0ABT3MSH9</accession>
<evidence type="ECO:0000313" key="3">
    <source>
        <dbReference type="Proteomes" id="UP001209854"/>
    </source>
</evidence>
<feature type="region of interest" description="Disordered" evidence="1">
    <location>
        <begin position="287"/>
        <end position="314"/>
    </location>
</feature>
<protein>
    <submittedName>
        <fullName evidence="2">Uncharacterized protein</fullName>
    </submittedName>
</protein>
<dbReference type="EMBL" id="JAPFCC010000001">
    <property type="protein sequence ID" value="MCW7552336.1"/>
    <property type="molecule type" value="Genomic_DNA"/>
</dbReference>
<feature type="region of interest" description="Disordered" evidence="1">
    <location>
        <begin position="348"/>
        <end position="385"/>
    </location>
</feature>
<keyword evidence="3" id="KW-1185">Reference proteome</keyword>
<sequence>MKALCYESSTSKKIINKLSHSFKKPLVIAITSATLCSLADWSYSAPAIQSPASSMISATITASYTPASGSLVIGDNHYAYTTQKEPDKGEKSIQLQSYTNIATTPTLHLKRLKSVSSPILSKTLYLMTSGSTRSIISVTKTKGVMPASSHLYKSGFNAQSTNFQMTFTKSIQPSGSSTWKTSLPNGTLISITNHLSNSNLSLPDKIKKIIERFTKESGELKEQITKLGNEVRDMVHSKKTIALLGGGIIITGLCTLAACLTKCINFEHFYDEYQNMNRVIKKGQEIQKKQNEEKNSDNSQDDLQKKPETSERQHLTNKIVGQASGTTVALMSSMPKGSIALLPMISETASEDEAEDEPEAKLESEPEVPATHTETNEHDTADEDDLNAVIAFFDNIAESLQRPEEVRRRSGLLDNIVESLPGFGDEESSNLLENSGNSEESDFTNPDKTEDSGLLETAF</sequence>
<evidence type="ECO:0000313" key="2">
    <source>
        <dbReference type="EMBL" id="MCW7552336.1"/>
    </source>
</evidence>
<evidence type="ECO:0000256" key="1">
    <source>
        <dbReference type="SAM" id="MobiDB-lite"/>
    </source>
</evidence>
<dbReference type="Proteomes" id="UP001209854">
    <property type="component" value="Unassembled WGS sequence"/>
</dbReference>
<proteinExistence type="predicted"/>
<feature type="region of interest" description="Disordered" evidence="1">
    <location>
        <begin position="418"/>
        <end position="459"/>
    </location>
</feature>
<reference evidence="2 3" key="1">
    <citation type="submission" date="2022-10" db="EMBL/GenBank/DDBJ databases">
        <title>High-quality genome sequences of two octocoral-associated bacteria, Endozoicomonas euniceicola EF212 and Endozoicomonas gorgoniicola PS125.</title>
        <authorList>
            <person name="Chiou Y.-J."/>
            <person name="Chen Y.-H."/>
        </authorList>
    </citation>
    <scope>NUCLEOTIDE SEQUENCE [LARGE SCALE GENOMIC DNA]</scope>
    <source>
        <strain evidence="2 3">PS125</strain>
    </source>
</reference>
<comment type="caution">
    <text evidence="2">The sequence shown here is derived from an EMBL/GenBank/DDBJ whole genome shotgun (WGS) entry which is preliminary data.</text>
</comment>
<name>A0ABT3MSH9_9GAMM</name>
<gene>
    <name evidence="2" type="ORF">NX722_06680</name>
</gene>
<organism evidence="2 3">
    <name type="scientific">Endozoicomonas gorgoniicola</name>
    <dbReference type="NCBI Taxonomy" id="1234144"/>
    <lineage>
        <taxon>Bacteria</taxon>
        <taxon>Pseudomonadati</taxon>
        <taxon>Pseudomonadota</taxon>
        <taxon>Gammaproteobacteria</taxon>
        <taxon>Oceanospirillales</taxon>
        <taxon>Endozoicomonadaceae</taxon>
        <taxon>Endozoicomonas</taxon>
    </lineage>
</organism>
<feature type="compositionally biased region" description="Acidic residues" evidence="1">
    <location>
        <begin position="349"/>
        <end position="358"/>
    </location>
</feature>
<dbReference type="RefSeq" id="WP_262567304.1">
    <property type="nucleotide sequence ID" value="NZ_JAPFCC010000001.1"/>
</dbReference>